<dbReference type="Gene3D" id="2.140.10.30">
    <property type="entry name" value="Dipeptidylpeptidase IV, N-terminal domain"/>
    <property type="match status" value="1"/>
</dbReference>
<dbReference type="Pfam" id="PF00930">
    <property type="entry name" value="DPPIV_N"/>
    <property type="match status" value="1"/>
</dbReference>
<name>A0AAF3EL36_9BILA</name>
<dbReference type="SUPFAM" id="SSF82171">
    <property type="entry name" value="DPP6 N-terminal domain-like"/>
    <property type="match status" value="1"/>
</dbReference>
<dbReference type="InterPro" id="IPR002469">
    <property type="entry name" value="Peptidase_S9B_N"/>
</dbReference>
<dbReference type="GO" id="GO:0005886">
    <property type="term" value="C:plasma membrane"/>
    <property type="evidence" value="ECO:0007669"/>
    <property type="project" value="TreeGrafter"/>
</dbReference>
<accession>A0AAF3EL36</accession>
<dbReference type="AlphaFoldDB" id="A0AAF3EL36"/>
<evidence type="ECO:0000256" key="2">
    <source>
        <dbReference type="ARBA" id="ARBA00023180"/>
    </source>
</evidence>
<proteinExistence type="inferred from homology"/>
<feature type="domain" description="Peptidase S9 prolyl oligopeptidase catalytic" evidence="5">
    <location>
        <begin position="614"/>
        <end position="809"/>
    </location>
</feature>
<dbReference type="PANTHER" id="PTHR11731:SF202">
    <property type="entry name" value="DIPEPTIDYL PEPTIDASE FAMILY MEMBER 2"/>
    <property type="match status" value="1"/>
</dbReference>
<keyword evidence="7" id="KW-1185">Reference proteome</keyword>
<keyword evidence="2" id="KW-0325">Glycoprotein</keyword>
<evidence type="ECO:0000256" key="3">
    <source>
        <dbReference type="ARBA" id="ARBA00058505"/>
    </source>
</evidence>
<evidence type="ECO:0000259" key="5">
    <source>
        <dbReference type="Pfam" id="PF00326"/>
    </source>
</evidence>
<feature type="domain" description="Dipeptidylpeptidase IV N-terminal" evidence="6">
    <location>
        <begin position="147"/>
        <end position="524"/>
    </location>
</feature>
<evidence type="ECO:0000256" key="4">
    <source>
        <dbReference type="SAM" id="Phobius"/>
    </source>
</evidence>
<protein>
    <submittedName>
        <fullName evidence="8">Uncharacterized protein</fullName>
    </submittedName>
</protein>
<dbReference type="GO" id="GO:0008236">
    <property type="term" value="F:serine-type peptidase activity"/>
    <property type="evidence" value="ECO:0007669"/>
    <property type="project" value="InterPro"/>
</dbReference>
<dbReference type="GO" id="GO:0006508">
    <property type="term" value="P:proteolysis"/>
    <property type="evidence" value="ECO:0007669"/>
    <property type="project" value="InterPro"/>
</dbReference>
<dbReference type="InterPro" id="IPR029058">
    <property type="entry name" value="AB_hydrolase_fold"/>
</dbReference>
<comment type="similarity">
    <text evidence="1">Belongs to the peptidase S9B family. DPPIV subfamily.</text>
</comment>
<organism evidence="7 8">
    <name type="scientific">Mesorhabditis belari</name>
    <dbReference type="NCBI Taxonomy" id="2138241"/>
    <lineage>
        <taxon>Eukaryota</taxon>
        <taxon>Metazoa</taxon>
        <taxon>Ecdysozoa</taxon>
        <taxon>Nematoda</taxon>
        <taxon>Chromadorea</taxon>
        <taxon>Rhabditida</taxon>
        <taxon>Rhabditina</taxon>
        <taxon>Rhabditomorpha</taxon>
        <taxon>Rhabditoidea</taxon>
        <taxon>Rhabditidae</taxon>
        <taxon>Mesorhabditinae</taxon>
        <taxon>Mesorhabditis</taxon>
    </lineage>
</organism>
<keyword evidence="4" id="KW-0812">Transmembrane</keyword>
<dbReference type="PANTHER" id="PTHR11731">
    <property type="entry name" value="PROTEASE FAMILY S9B,C DIPEPTIDYL-PEPTIDASE IV-RELATED"/>
    <property type="match status" value="1"/>
</dbReference>
<evidence type="ECO:0000259" key="6">
    <source>
        <dbReference type="Pfam" id="PF00930"/>
    </source>
</evidence>
<feature type="transmembrane region" description="Helical" evidence="4">
    <location>
        <begin position="12"/>
        <end position="36"/>
    </location>
</feature>
<dbReference type="Proteomes" id="UP000887575">
    <property type="component" value="Unassembled WGS sequence"/>
</dbReference>
<dbReference type="FunFam" id="3.40.50.1820:FF:000003">
    <property type="entry name" value="Dipeptidyl peptidase 4"/>
    <property type="match status" value="1"/>
</dbReference>
<dbReference type="WBParaSite" id="MBELARI_LOCUS14680">
    <property type="protein sequence ID" value="MBELARI_LOCUS14680"/>
    <property type="gene ID" value="MBELARI_LOCUS14680"/>
</dbReference>
<keyword evidence="4" id="KW-0472">Membrane</keyword>
<evidence type="ECO:0000313" key="7">
    <source>
        <dbReference type="Proteomes" id="UP000887575"/>
    </source>
</evidence>
<reference evidence="8" key="1">
    <citation type="submission" date="2024-02" db="UniProtKB">
        <authorList>
            <consortium name="WormBaseParasite"/>
        </authorList>
    </citation>
    <scope>IDENTIFICATION</scope>
</reference>
<evidence type="ECO:0000313" key="8">
    <source>
        <dbReference type="WBParaSite" id="MBELARI_LOCUS14680"/>
    </source>
</evidence>
<dbReference type="InterPro" id="IPR001375">
    <property type="entry name" value="Peptidase_S9_cat"/>
</dbReference>
<dbReference type="GO" id="GO:0008239">
    <property type="term" value="F:dipeptidyl-peptidase activity"/>
    <property type="evidence" value="ECO:0007669"/>
    <property type="project" value="TreeGrafter"/>
</dbReference>
<sequence>MAEKNQWTCCAWRAILVSAFALGVLVCIAISVVLLLTQKPVNLGEVGDAAAWDTGNVSIRRKPAHYRPFTFEDLLSNKQHVRSMYSVKWLADDSLIIAAEPTIPLEEDGASLNIIRSNNFSEELWVPDSEFIAGFTGDLSGERVKFSPSGKYVALSKLLSHGFRHSEDSLYQIAKISDGKLSKYTFVGPKGTGLEAISSFRWNPNPEKHDFIFVSDFNVYYQSDPGAPGSAIALSENGKSFYRYGLADWLYEEEISPSATFWSDRGEMIAYIRYDDQFVHKVYVPKYFNTRQYTDYLEVPYPKAGVQNQPEVTLFLWNVKENKKVVISPPDELMARNLSYYIFSNNFITVAMNGTREEKLLTVWSDREQMNIYMTLCDVEDCVLTYSQNYEIHDRQLWSEPEDFQKIIASPSGFFVVLPHQYTDGNIYQHIAHIRVQDDGSGRMTTFHGGTYDVIKLHGYDQEKDTLFYESSGGGIAFKRLFRVRSASTRLAQIQCISCSVPNCDSATISVSPRGKRVALTCNRAFDNGRLYLMNTANNNEFHQLRGFEAPRLAFDEPIITFEKVMLASKIEAHVGIMRPPKFDPTETYPVLLDVYGGPNSYINSLETPWDFLVYLCSTRQMIVVYIDGRGSKHRGWDVKGPIRNSFGGPEVDDQIDGMRKIIDKYPWMNKKAVAVLGWSYGGFLSTHIGVKDNGNVFRCSLAVAPVSDFLLYDSAYTERYMGLPTENPQGYNSSRLTDKITKMRNVHYLLAHGSADDNVHYHNAALLAGALQENNIPFTQLVYTNQDHSMVNVRPHLYKEITNFLDSKCFSDQFL</sequence>
<dbReference type="SUPFAM" id="SSF53474">
    <property type="entry name" value="alpha/beta-Hydrolases"/>
    <property type="match status" value="1"/>
</dbReference>
<dbReference type="Gene3D" id="3.40.50.1820">
    <property type="entry name" value="alpha/beta hydrolase"/>
    <property type="match status" value="1"/>
</dbReference>
<keyword evidence="4" id="KW-1133">Transmembrane helix</keyword>
<dbReference type="InterPro" id="IPR050278">
    <property type="entry name" value="Serine_Prot_S9B/DPPIV"/>
</dbReference>
<dbReference type="Pfam" id="PF00326">
    <property type="entry name" value="Peptidase_S9"/>
    <property type="match status" value="1"/>
</dbReference>
<comment type="function">
    <text evidence="3">Removes N-terminal dipeptides sequentially from polypeptides. Essential for control of distal tip cell migration.</text>
</comment>
<evidence type="ECO:0000256" key="1">
    <source>
        <dbReference type="ARBA" id="ARBA00010036"/>
    </source>
</evidence>